<comment type="similarity">
    <text evidence="1">Belongs to the Mg-chelatase subunits D/I family. ComM subfamily.</text>
</comment>
<reference evidence="5" key="1">
    <citation type="submission" date="2020-05" db="EMBL/GenBank/DDBJ databases">
        <authorList>
            <person name="Chiriac C."/>
            <person name="Salcher M."/>
            <person name="Ghai R."/>
            <person name="Kavagutti S V."/>
        </authorList>
    </citation>
    <scope>NUCLEOTIDE SEQUENCE</scope>
</reference>
<feature type="domain" description="MCM C-terminal AAA(+) ATPase" evidence="4">
    <location>
        <begin position="289"/>
        <end position="388"/>
    </location>
</feature>
<dbReference type="Gene3D" id="3.40.50.300">
    <property type="entry name" value="P-loop containing nucleotide triphosphate hydrolases"/>
    <property type="match status" value="1"/>
</dbReference>
<protein>
    <submittedName>
        <fullName evidence="5">Unannotated protein</fullName>
    </submittedName>
</protein>
<keyword evidence="3" id="KW-0067">ATP-binding</keyword>
<accession>A0A6J7GF08</accession>
<dbReference type="Pfam" id="PF13335">
    <property type="entry name" value="Mg_chelatase_C"/>
    <property type="match status" value="1"/>
</dbReference>
<dbReference type="SUPFAM" id="SSF52540">
    <property type="entry name" value="P-loop containing nucleoside triphosphate hydrolases"/>
    <property type="match status" value="1"/>
</dbReference>
<evidence type="ECO:0000256" key="1">
    <source>
        <dbReference type="ARBA" id="ARBA00006354"/>
    </source>
</evidence>
<dbReference type="InterPro" id="IPR020568">
    <property type="entry name" value="Ribosomal_Su5_D2-typ_SF"/>
</dbReference>
<dbReference type="InterPro" id="IPR027417">
    <property type="entry name" value="P-loop_NTPase"/>
</dbReference>
<dbReference type="Gene3D" id="3.30.230.10">
    <property type="match status" value="1"/>
</dbReference>
<dbReference type="InterPro" id="IPR000523">
    <property type="entry name" value="Mg_chelatse_chII-like_cat_dom"/>
</dbReference>
<evidence type="ECO:0000256" key="2">
    <source>
        <dbReference type="ARBA" id="ARBA00022741"/>
    </source>
</evidence>
<dbReference type="InterPro" id="IPR014721">
    <property type="entry name" value="Ribsml_uS5_D2-typ_fold_subgr"/>
</dbReference>
<dbReference type="AlphaFoldDB" id="A0A6J7GF08"/>
<dbReference type="Pfam" id="PF13541">
    <property type="entry name" value="ChlI"/>
    <property type="match status" value="1"/>
</dbReference>
<dbReference type="NCBIfam" id="TIGR00368">
    <property type="entry name" value="YifB family Mg chelatase-like AAA ATPase"/>
    <property type="match status" value="1"/>
</dbReference>
<keyword evidence="2" id="KW-0547">Nucleotide-binding</keyword>
<proteinExistence type="inferred from homology"/>
<dbReference type="EMBL" id="CAFBMR010000007">
    <property type="protein sequence ID" value="CAB4905188.1"/>
    <property type="molecule type" value="Genomic_DNA"/>
</dbReference>
<dbReference type="InterPro" id="IPR025158">
    <property type="entry name" value="Mg_chelat-rel_C"/>
</dbReference>
<dbReference type="PRINTS" id="PR01657">
    <property type="entry name" value="MCMFAMILY"/>
</dbReference>
<dbReference type="SMART" id="SM00382">
    <property type="entry name" value="AAA"/>
    <property type="match status" value="1"/>
</dbReference>
<gene>
    <name evidence="5" type="ORF">UFOPK3610_00372</name>
</gene>
<dbReference type="PANTHER" id="PTHR32039">
    <property type="entry name" value="MAGNESIUM-CHELATASE SUBUNIT CHLI"/>
    <property type="match status" value="1"/>
</dbReference>
<dbReference type="InterPro" id="IPR001208">
    <property type="entry name" value="MCM_dom"/>
</dbReference>
<sequence length="507" mass="52834">MPVARTRGAIVVGVEGVIVEVEADVAAGLVGMTIVGLPDKAVGESRDRARTAVVNSGLEWPQRKITIALLPTDLHKRGSGLDLSVAVAVLAATEQVPVTAAAACVVMGELGLDGRVRPVSGVVSAAIAAYRAGVARLVVPRGNAAEASLVPGLEVVPVDSLLHLVHVLRGITQPEAVPEAQGHAQSSHLPDLADVRGQSEARWALEVAAAGGHHLAMIGMPGVGKTLLAERLPGILPPLETEEALEVTAIRSAFGLLPEGAGLVDRPPFEAPHHSASEVALVGGGAGSRIRAGLVTLAHHGVLFLDEAPEFDRAALEALRQSLESGVAVVARSGFSVRLPARFQLLIAANPCPCGFGLGRGDRCTCSSIARRRYAHKLSGPLLDRIDLRVELEQSGDLIGEPAESSAAVADRVRLARERAARRWQAMPWTLNAHVPPAALRSTFPPTPSAWRLLRGAVRERSVSQRGADRVLRVAWTLADLGGTAVPGDDEVAAALAVRSTAPGWAA</sequence>
<dbReference type="GO" id="GO:0003677">
    <property type="term" value="F:DNA binding"/>
    <property type="evidence" value="ECO:0007669"/>
    <property type="project" value="InterPro"/>
</dbReference>
<dbReference type="InterPro" id="IPR003593">
    <property type="entry name" value="AAA+_ATPase"/>
</dbReference>
<evidence type="ECO:0000256" key="3">
    <source>
        <dbReference type="ARBA" id="ARBA00022840"/>
    </source>
</evidence>
<name>A0A6J7GF08_9ZZZZ</name>
<organism evidence="5">
    <name type="scientific">freshwater metagenome</name>
    <dbReference type="NCBI Taxonomy" id="449393"/>
    <lineage>
        <taxon>unclassified sequences</taxon>
        <taxon>metagenomes</taxon>
        <taxon>ecological metagenomes</taxon>
    </lineage>
</organism>
<dbReference type="InterPro" id="IPR004482">
    <property type="entry name" value="Mg_chelat-rel"/>
</dbReference>
<dbReference type="Pfam" id="PF01078">
    <property type="entry name" value="Mg_chelatase"/>
    <property type="match status" value="1"/>
</dbReference>
<evidence type="ECO:0000313" key="5">
    <source>
        <dbReference type="EMBL" id="CAB4905188.1"/>
    </source>
</evidence>
<dbReference type="PROSITE" id="PS50051">
    <property type="entry name" value="MCM_2"/>
    <property type="match status" value="1"/>
</dbReference>
<dbReference type="InterPro" id="IPR045006">
    <property type="entry name" value="CHLI-like"/>
</dbReference>
<dbReference type="PANTHER" id="PTHR32039:SF7">
    <property type="entry name" value="COMPETENCE PROTEIN COMM"/>
    <property type="match status" value="1"/>
</dbReference>
<dbReference type="SUPFAM" id="SSF54211">
    <property type="entry name" value="Ribosomal protein S5 domain 2-like"/>
    <property type="match status" value="1"/>
</dbReference>
<dbReference type="GO" id="GO:0005524">
    <property type="term" value="F:ATP binding"/>
    <property type="evidence" value="ECO:0007669"/>
    <property type="project" value="UniProtKB-KW"/>
</dbReference>
<evidence type="ECO:0000259" key="4">
    <source>
        <dbReference type="PROSITE" id="PS50051"/>
    </source>
</evidence>